<dbReference type="EMBL" id="JABFED010000002">
    <property type="protein sequence ID" value="MBA1837322.1"/>
    <property type="molecule type" value="Genomic_DNA"/>
</dbReference>
<dbReference type="InterPro" id="IPR036412">
    <property type="entry name" value="HAD-like_sf"/>
</dbReference>
<dbReference type="SUPFAM" id="SSF56784">
    <property type="entry name" value="HAD-like"/>
    <property type="match status" value="1"/>
</dbReference>
<dbReference type="RefSeq" id="WP_181192010.1">
    <property type="nucleotide sequence ID" value="NZ_JABFED010000002.1"/>
</dbReference>
<dbReference type="Gene3D" id="3.40.50.1000">
    <property type="entry name" value="HAD superfamily/HAD-like"/>
    <property type="match status" value="1"/>
</dbReference>
<dbReference type="Gene3D" id="1.10.150.240">
    <property type="entry name" value="Putative phosphatase, domain 2"/>
    <property type="match status" value="1"/>
</dbReference>
<dbReference type="Proteomes" id="UP000577408">
    <property type="component" value="Unassembled WGS sequence"/>
</dbReference>
<dbReference type="GO" id="GO:0004713">
    <property type="term" value="F:protein tyrosine kinase activity"/>
    <property type="evidence" value="ECO:0007669"/>
    <property type="project" value="TreeGrafter"/>
</dbReference>
<keyword evidence="2" id="KW-1185">Reference proteome</keyword>
<dbReference type="Pfam" id="PF13419">
    <property type="entry name" value="HAD_2"/>
    <property type="match status" value="1"/>
</dbReference>
<dbReference type="InterPro" id="IPR023198">
    <property type="entry name" value="PGP-like_dom2"/>
</dbReference>
<sequence>MNATLLFDVDGTLIDSYPGIRHGFLIGLEAIRWDKPDEEFIRRIPGPPMPETMRSLGMSAAQVETAMRAYSDYMSGEGWQRFEVYPGMAALVERLAGEGYRVCTATSKSERFARAALERAGLLEHIDFLGAASNDGKRAKKVDVIRHVLDQANPERPLMVGDRLHDFEGAKEFGIPSVAMTWGYGAAEEWDLADWVARDADELERIIREF</sequence>
<dbReference type="InterPro" id="IPR023214">
    <property type="entry name" value="HAD_sf"/>
</dbReference>
<reference evidence="1 2" key="1">
    <citation type="submission" date="2020-05" db="EMBL/GenBank/DDBJ databases">
        <title>Descriptions of Corynebacterium xxxx sp. nov., Corynebacterium yyyy sp. nov. and Corynebacterium zzzz sp. nov.</title>
        <authorList>
            <person name="Zhang G."/>
        </authorList>
    </citation>
    <scope>NUCLEOTIDE SEQUENCE [LARGE SCALE GENOMIC DNA]</scope>
    <source>
        <strain evidence="2">zg-913</strain>
    </source>
</reference>
<dbReference type="SFLD" id="SFLDG01129">
    <property type="entry name" value="C1.5:_HAD__Beta-PGM__Phosphata"/>
    <property type="match status" value="1"/>
</dbReference>
<dbReference type="AlphaFoldDB" id="A0A7H0K986"/>
<dbReference type="PANTHER" id="PTHR43434">
    <property type="entry name" value="PHOSPHOGLYCOLATE PHOSPHATASE"/>
    <property type="match status" value="1"/>
</dbReference>
<name>A0A7H0K986_9CORY</name>
<organism evidence="1 2">
    <name type="scientific">Corynebacterium wankanglinii</name>
    <dbReference type="NCBI Taxonomy" id="2735136"/>
    <lineage>
        <taxon>Bacteria</taxon>
        <taxon>Bacillati</taxon>
        <taxon>Actinomycetota</taxon>
        <taxon>Actinomycetes</taxon>
        <taxon>Mycobacteriales</taxon>
        <taxon>Corynebacteriaceae</taxon>
        <taxon>Corynebacterium</taxon>
    </lineage>
</organism>
<dbReference type="InterPro" id="IPR006439">
    <property type="entry name" value="HAD-SF_hydro_IA"/>
</dbReference>
<keyword evidence="1" id="KW-0378">Hydrolase</keyword>
<dbReference type="InterPro" id="IPR041492">
    <property type="entry name" value="HAD_2"/>
</dbReference>
<accession>A0A7H0K986</accession>
<evidence type="ECO:0000313" key="1">
    <source>
        <dbReference type="EMBL" id="MBA1837322.1"/>
    </source>
</evidence>
<dbReference type="GO" id="GO:0016787">
    <property type="term" value="F:hydrolase activity"/>
    <property type="evidence" value="ECO:0007669"/>
    <property type="project" value="UniProtKB-KW"/>
</dbReference>
<protein>
    <submittedName>
        <fullName evidence="1">HAD-IA family hydrolase</fullName>
    </submittedName>
</protein>
<dbReference type="SFLD" id="SFLDS00003">
    <property type="entry name" value="Haloacid_Dehalogenase"/>
    <property type="match status" value="1"/>
</dbReference>
<gene>
    <name evidence="1" type="ORF">HMA55_05290</name>
</gene>
<proteinExistence type="predicted"/>
<dbReference type="PANTHER" id="PTHR43434:SF20">
    <property type="entry name" value="5'-NUCLEOTIDASE"/>
    <property type="match status" value="1"/>
</dbReference>
<dbReference type="NCBIfam" id="TIGR01549">
    <property type="entry name" value="HAD-SF-IA-v1"/>
    <property type="match status" value="1"/>
</dbReference>
<comment type="caution">
    <text evidence="1">The sequence shown here is derived from an EMBL/GenBank/DDBJ whole genome shotgun (WGS) entry which is preliminary data.</text>
</comment>
<evidence type="ECO:0000313" key="2">
    <source>
        <dbReference type="Proteomes" id="UP000577408"/>
    </source>
</evidence>
<dbReference type="GO" id="GO:0005829">
    <property type="term" value="C:cytosol"/>
    <property type="evidence" value="ECO:0007669"/>
    <property type="project" value="TreeGrafter"/>
</dbReference>
<dbReference type="InterPro" id="IPR050155">
    <property type="entry name" value="HAD-like_hydrolase_sf"/>
</dbReference>